<reference evidence="2" key="2">
    <citation type="journal article" date="2024" name="Antonie Van Leeuwenhoek">
        <title>Roseihalotalea indica gen. nov., sp. nov., a halophilic Bacteroidetes from mesopelagic Southwest Indian Ocean with higher carbohydrate metabolic potential.</title>
        <authorList>
            <person name="Chen B."/>
            <person name="Zhang M."/>
            <person name="Lin D."/>
            <person name="Ye J."/>
            <person name="Tang K."/>
        </authorList>
    </citation>
    <scope>NUCLEOTIDE SEQUENCE</scope>
    <source>
        <strain evidence="2">TK19036</strain>
    </source>
</reference>
<reference evidence="2" key="1">
    <citation type="journal article" date="2023" name="Comput. Struct. Biotechnol. J.">
        <title>Discovery of a novel marine Bacteroidetes with a rich repertoire of carbohydrate-active enzymes.</title>
        <authorList>
            <person name="Chen B."/>
            <person name="Liu G."/>
            <person name="Chen Q."/>
            <person name="Wang H."/>
            <person name="Liu L."/>
            <person name="Tang K."/>
        </authorList>
    </citation>
    <scope>NUCLEOTIDE SEQUENCE</scope>
    <source>
        <strain evidence="2">TK19036</strain>
    </source>
</reference>
<protein>
    <submittedName>
        <fullName evidence="2">Porin family protein</fullName>
    </submittedName>
</protein>
<sequence length="214" mass="23277">MKPRYKKVIVGIIALLLSAMVIPISLVAQDTRTGIKGGLNVSNLYVDDVSDENLRPGFSLGVFTQLPVSEFFVIQPEVNYSTKGARLTYDANFFDAEGEYKFNLNYVDVPILATFKLGESADIQIGPYISYLVGSNISTDGDLGEALADIDRDNFHTFDYGLSAGFGLNFDAISVGVRYNYGLAEIGDETLAEAALKGAKNSVAQLYLALNLLY</sequence>
<gene>
    <name evidence="2" type="ORF">K4G66_04375</name>
</gene>
<feature type="domain" description="Outer membrane protein beta-barrel" evidence="1">
    <location>
        <begin position="28"/>
        <end position="185"/>
    </location>
</feature>
<evidence type="ECO:0000313" key="2">
    <source>
        <dbReference type="EMBL" id="WKN37943.1"/>
    </source>
</evidence>
<dbReference type="Pfam" id="PF13568">
    <property type="entry name" value="OMP_b-brl_2"/>
    <property type="match status" value="1"/>
</dbReference>
<organism evidence="2">
    <name type="scientific">Roseihalotalea indica</name>
    <dbReference type="NCBI Taxonomy" id="2867963"/>
    <lineage>
        <taxon>Bacteria</taxon>
        <taxon>Pseudomonadati</taxon>
        <taxon>Bacteroidota</taxon>
        <taxon>Cytophagia</taxon>
        <taxon>Cytophagales</taxon>
        <taxon>Catalimonadaceae</taxon>
        <taxon>Roseihalotalea</taxon>
    </lineage>
</organism>
<name>A0AA49JED4_9BACT</name>
<dbReference type="AlphaFoldDB" id="A0AA49JED4"/>
<evidence type="ECO:0000259" key="1">
    <source>
        <dbReference type="Pfam" id="PF13568"/>
    </source>
</evidence>
<accession>A0AA49JED4</accession>
<dbReference type="EMBL" id="CP120682">
    <property type="protein sequence ID" value="WKN37943.1"/>
    <property type="molecule type" value="Genomic_DNA"/>
</dbReference>
<dbReference type="InterPro" id="IPR025665">
    <property type="entry name" value="Beta-barrel_OMP_2"/>
</dbReference>
<proteinExistence type="predicted"/>